<feature type="domain" description="Alpha 1,4-glycosyltransferase" evidence="3">
    <location>
        <begin position="45"/>
        <end position="88"/>
    </location>
</feature>
<keyword evidence="5" id="KW-1185">Reference proteome</keyword>
<keyword evidence="4" id="KW-0328">Glycosyltransferase</keyword>
<dbReference type="Gene3D" id="3.90.550.20">
    <property type="match status" value="1"/>
</dbReference>
<dbReference type="Proteomes" id="UP001381693">
    <property type="component" value="Unassembled WGS sequence"/>
</dbReference>
<accession>A0AAN8WJ77</accession>
<evidence type="ECO:0000256" key="1">
    <source>
        <dbReference type="ARBA" id="ARBA00009003"/>
    </source>
</evidence>
<dbReference type="SUPFAM" id="SSF53448">
    <property type="entry name" value="Nucleotide-diphospho-sugar transferases"/>
    <property type="match status" value="1"/>
</dbReference>
<evidence type="ECO:0000313" key="4">
    <source>
        <dbReference type="EMBL" id="KAK7067182.1"/>
    </source>
</evidence>
<dbReference type="InterPro" id="IPR051981">
    <property type="entry name" value="Glycosyltransf_32"/>
</dbReference>
<sequence length="99" mass="11106">MRVALVWTFGGYYSDTDTICINDSSSLHNVVGFQNENEIASGQFHAEPKHNFLFEIMKHMVKNYEPGVWGSLGPKCYTKVGEKLCGGPLAKNEKTIYLC</sequence>
<evidence type="ECO:0000259" key="3">
    <source>
        <dbReference type="Pfam" id="PF04572"/>
    </source>
</evidence>
<dbReference type="GO" id="GO:0016020">
    <property type="term" value="C:membrane"/>
    <property type="evidence" value="ECO:0007669"/>
    <property type="project" value="GOC"/>
</dbReference>
<dbReference type="AlphaFoldDB" id="A0AAN8WJ77"/>
<evidence type="ECO:0000313" key="5">
    <source>
        <dbReference type="Proteomes" id="UP001381693"/>
    </source>
</evidence>
<comment type="caution">
    <text evidence="4">The sequence shown here is derived from an EMBL/GenBank/DDBJ whole genome shotgun (WGS) entry which is preliminary data.</text>
</comment>
<dbReference type="GO" id="GO:0006688">
    <property type="term" value="P:glycosphingolipid biosynthetic process"/>
    <property type="evidence" value="ECO:0007669"/>
    <property type="project" value="TreeGrafter"/>
</dbReference>
<dbReference type="EMBL" id="JAXCGZ010018905">
    <property type="protein sequence ID" value="KAK7067182.1"/>
    <property type="molecule type" value="Genomic_DNA"/>
</dbReference>
<protein>
    <submittedName>
        <fullName evidence="4">Lactosylceramide 4-alpha-galactosyltransferase</fullName>
        <ecNumber evidence="4">2.4.1.228</ecNumber>
    </submittedName>
</protein>
<organism evidence="4 5">
    <name type="scientific">Halocaridina rubra</name>
    <name type="common">Hawaiian red shrimp</name>
    <dbReference type="NCBI Taxonomy" id="373956"/>
    <lineage>
        <taxon>Eukaryota</taxon>
        <taxon>Metazoa</taxon>
        <taxon>Ecdysozoa</taxon>
        <taxon>Arthropoda</taxon>
        <taxon>Crustacea</taxon>
        <taxon>Multicrustacea</taxon>
        <taxon>Malacostraca</taxon>
        <taxon>Eumalacostraca</taxon>
        <taxon>Eucarida</taxon>
        <taxon>Decapoda</taxon>
        <taxon>Pleocyemata</taxon>
        <taxon>Caridea</taxon>
        <taxon>Atyoidea</taxon>
        <taxon>Atyidae</taxon>
        <taxon>Halocaridina</taxon>
    </lineage>
</organism>
<reference evidence="4 5" key="1">
    <citation type="submission" date="2023-11" db="EMBL/GenBank/DDBJ databases">
        <title>Halocaridina rubra genome assembly.</title>
        <authorList>
            <person name="Smith C."/>
        </authorList>
    </citation>
    <scope>NUCLEOTIDE SEQUENCE [LARGE SCALE GENOMIC DNA]</scope>
    <source>
        <strain evidence="4">EP-1</strain>
        <tissue evidence="4">Whole</tissue>
    </source>
</reference>
<dbReference type="InterPro" id="IPR029044">
    <property type="entry name" value="Nucleotide-diphossugar_trans"/>
</dbReference>
<gene>
    <name evidence="4" type="primary">A4GALT</name>
    <name evidence="4" type="ORF">SK128_012431</name>
</gene>
<dbReference type="PANTHER" id="PTHR12042">
    <property type="entry name" value="LACTOSYLCERAMIDE 4-ALPHA-GALACTOSYLTRANSFERASE ALPHA- 1,4-GALACTOSYLTRANSFERASE"/>
    <property type="match status" value="1"/>
</dbReference>
<dbReference type="InterPro" id="IPR007652">
    <property type="entry name" value="A1-4-GlycosylTfrase_dom"/>
</dbReference>
<proteinExistence type="inferred from homology"/>
<name>A0AAN8WJ77_HALRR</name>
<dbReference type="EC" id="2.4.1.228" evidence="4"/>
<keyword evidence="2 4" id="KW-0808">Transferase</keyword>
<dbReference type="GO" id="GO:0050512">
    <property type="term" value="F:lactosylceramide 4-alpha-galactosyltransferase activity"/>
    <property type="evidence" value="ECO:0007669"/>
    <property type="project" value="UniProtKB-EC"/>
</dbReference>
<evidence type="ECO:0000256" key="2">
    <source>
        <dbReference type="ARBA" id="ARBA00022679"/>
    </source>
</evidence>
<dbReference type="Pfam" id="PF04572">
    <property type="entry name" value="Gb3_synth"/>
    <property type="match status" value="1"/>
</dbReference>
<comment type="similarity">
    <text evidence="1">Belongs to the glycosyltransferase 32 family.</text>
</comment>
<dbReference type="PANTHER" id="PTHR12042:SF21">
    <property type="entry name" value="ALPHA1,4-GALACTOSYLTRANSFERASE 1-RELATED"/>
    <property type="match status" value="1"/>
</dbReference>